<dbReference type="OMA" id="QSTHTEC"/>
<feature type="compositionally biased region" description="Low complexity" evidence="1">
    <location>
        <begin position="250"/>
        <end position="263"/>
    </location>
</feature>
<dbReference type="SUPFAM" id="SSF54236">
    <property type="entry name" value="Ubiquitin-like"/>
    <property type="match status" value="1"/>
</dbReference>
<feature type="region of interest" description="Disordered" evidence="1">
    <location>
        <begin position="229"/>
        <end position="276"/>
    </location>
</feature>
<dbReference type="AlphaFoldDB" id="T0PVR6"/>
<organism evidence="3 4">
    <name type="scientific">Saprolegnia diclina (strain VS20)</name>
    <dbReference type="NCBI Taxonomy" id="1156394"/>
    <lineage>
        <taxon>Eukaryota</taxon>
        <taxon>Sar</taxon>
        <taxon>Stramenopiles</taxon>
        <taxon>Oomycota</taxon>
        <taxon>Saprolegniomycetes</taxon>
        <taxon>Saprolegniales</taxon>
        <taxon>Saprolegniaceae</taxon>
        <taxon>Saprolegnia</taxon>
    </lineage>
</organism>
<dbReference type="eggNOG" id="ENOG502RZJ0">
    <property type="taxonomic scope" value="Eukaryota"/>
</dbReference>
<reference evidence="3 4" key="1">
    <citation type="submission" date="2012-04" db="EMBL/GenBank/DDBJ databases">
        <title>The Genome Sequence of Saprolegnia declina VS20.</title>
        <authorList>
            <consortium name="The Broad Institute Genome Sequencing Platform"/>
            <person name="Russ C."/>
            <person name="Nusbaum C."/>
            <person name="Tyler B."/>
            <person name="van West P."/>
            <person name="Dieguez-Uribeondo J."/>
            <person name="de Bruijn I."/>
            <person name="Tripathy S."/>
            <person name="Jiang R."/>
            <person name="Young S.K."/>
            <person name="Zeng Q."/>
            <person name="Gargeya S."/>
            <person name="Fitzgerald M."/>
            <person name="Haas B."/>
            <person name="Abouelleil A."/>
            <person name="Alvarado L."/>
            <person name="Arachchi H.M."/>
            <person name="Berlin A."/>
            <person name="Chapman S.B."/>
            <person name="Goldberg J."/>
            <person name="Griggs A."/>
            <person name="Gujja S."/>
            <person name="Hansen M."/>
            <person name="Howarth C."/>
            <person name="Imamovic A."/>
            <person name="Larimer J."/>
            <person name="McCowen C."/>
            <person name="Montmayeur A."/>
            <person name="Murphy C."/>
            <person name="Neiman D."/>
            <person name="Pearson M."/>
            <person name="Priest M."/>
            <person name="Roberts A."/>
            <person name="Saif S."/>
            <person name="Shea T."/>
            <person name="Sisk P."/>
            <person name="Sykes S."/>
            <person name="Wortman J."/>
            <person name="Nusbaum C."/>
            <person name="Birren B."/>
        </authorList>
    </citation>
    <scope>NUCLEOTIDE SEQUENCE [LARGE SCALE GENOMIC DNA]</scope>
    <source>
        <strain evidence="3 4">VS20</strain>
    </source>
</reference>
<dbReference type="OrthoDB" id="10007451at2759"/>
<dbReference type="VEuPathDB" id="FungiDB:SDRG_12607"/>
<dbReference type="RefSeq" id="XP_008616904.1">
    <property type="nucleotide sequence ID" value="XM_008618682.1"/>
</dbReference>
<keyword evidence="4" id="KW-1185">Reference proteome</keyword>
<name>T0PVR6_SAPDV</name>
<dbReference type="InParanoid" id="T0PVR6"/>
<dbReference type="EMBL" id="JH767182">
    <property type="protein sequence ID" value="EQC29600.1"/>
    <property type="molecule type" value="Genomic_DNA"/>
</dbReference>
<feature type="compositionally biased region" description="Polar residues" evidence="1">
    <location>
        <begin position="267"/>
        <end position="276"/>
    </location>
</feature>
<accession>T0PVR6</accession>
<dbReference type="RefSeq" id="XP_008616903.1">
    <property type="nucleotide sequence ID" value="XM_008618681.1"/>
</dbReference>
<evidence type="ECO:0000256" key="1">
    <source>
        <dbReference type="SAM" id="MobiDB-lite"/>
    </source>
</evidence>
<proteinExistence type="predicted"/>
<evidence type="ECO:0000313" key="4">
    <source>
        <dbReference type="Proteomes" id="UP000030762"/>
    </source>
</evidence>
<dbReference type="Pfam" id="PF00778">
    <property type="entry name" value="DIX"/>
    <property type="match status" value="1"/>
</dbReference>
<dbReference type="EMBL" id="JH767182">
    <property type="protein sequence ID" value="EQC29599.1"/>
    <property type="molecule type" value="Genomic_DNA"/>
</dbReference>
<feature type="domain" description="DIX" evidence="2">
    <location>
        <begin position="30"/>
        <end position="79"/>
    </location>
</feature>
<dbReference type="PANTHER" id="PTHR42509">
    <property type="entry name" value="DIX DOMAIN-CONTAINING PROTEIN"/>
    <property type="match status" value="1"/>
</dbReference>
<dbReference type="InterPro" id="IPR001158">
    <property type="entry name" value="DIX"/>
</dbReference>
<evidence type="ECO:0000259" key="2">
    <source>
        <dbReference type="Pfam" id="PF00778"/>
    </source>
</evidence>
<protein>
    <recommendedName>
        <fullName evidence="2">DIX domain-containing protein</fullName>
    </recommendedName>
</protein>
<evidence type="ECO:0000313" key="3">
    <source>
        <dbReference type="EMBL" id="EQC29599.1"/>
    </source>
</evidence>
<gene>
    <name evidence="3" type="ORF">SDRG_12607</name>
</gene>
<dbReference type="GeneID" id="19953334"/>
<dbReference type="InterPro" id="IPR029071">
    <property type="entry name" value="Ubiquitin-like_domsf"/>
</dbReference>
<feature type="compositionally biased region" description="Low complexity" evidence="1">
    <location>
        <begin position="229"/>
        <end position="240"/>
    </location>
</feature>
<dbReference type="Proteomes" id="UP000030762">
    <property type="component" value="Unassembled WGS sequence"/>
</dbReference>
<dbReference type="PANTHER" id="PTHR42509:SF1">
    <property type="entry name" value="DIX DOMAIN-CONTAINING PROTEIN"/>
    <property type="match status" value="1"/>
</dbReference>
<sequence>MEGMFNYYIPDDGDSPDHLNVFPLPLKAGLKLAHIKKAFPLPGSFHFRFKQAFEGTYVWLDIADNDPVPEYNGVVISKVARVLDKAEVAPPAPAPVKAAAVPPPPKVEAPPAVPDLIETSTPSAAKDANAKVFNDDLVGLMSTPTASPRVTSPINQPKAPVDPFNLFAGGAAPPMRPPTPHGAQPGFQNAPYMPPGGGAGGFPMGPPRPAMNSSMNISNMNMNPMMGGGPRPAQGGPPMGANGFNNLQWQGMQQPPNNGGNPMMRPPTNNANQRSW</sequence>